<evidence type="ECO:0000313" key="2">
    <source>
        <dbReference type="EMBL" id="SKA67991.1"/>
    </source>
</evidence>
<proteinExistence type="predicted"/>
<organism evidence="2 3">
    <name type="scientific">Thiothrix eikelboomii</name>
    <dbReference type="NCBI Taxonomy" id="92487"/>
    <lineage>
        <taxon>Bacteria</taxon>
        <taxon>Pseudomonadati</taxon>
        <taxon>Pseudomonadota</taxon>
        <taxon>Gammaproteobacteria</taxon>
        <taxon>Thiotrichales</taxon>
        <taxon>Thiotrichaceae</taxon>
        <taxon>Thiothrix</taxon>
    </lineage>
</organism>
<keyword evidence="3" id="KW-1185">Reference proteome</keyword>
<dbReference type="RefSeq" id="WP_078920683.1">
    <property type="nucleotide sequence ID" value="NZ_FUYB01000001.1"/>
</dbReference>
<keyword evidence="1" id="KW-0732">Signal</keyword>
<feature type="signal peptide" evidence="1">
    <location>
        <begin position="1"/>
        <end position="23"/>
    </location>
</feature>
<dbReference type="Proteomes" id="UP000190460">
    <property type="component" value="Unassembled WGS sequence"/>
</dbReference>
<dbReference type="OrthoDB" id="5624068at2"/>
<protein>
    <submittedName>
        <fullName evidence="2">Uncharacterized protein</fullName>
    </submittedName>
</protein>
<dbReference type="EMBL" id="FUYB01000001">
    <property type="protein sequence ID" value="SKA67991.1"/>
    <property type="molecule type" value="Genomic_DNA"/>
</dbReference>
<reference evidence="2 3" key="1">
    <citation type="submission" date="2017-02" db="EMBL/GenBank/DDBJ databases">
        <authorList>
            <person name="Peterson S.W."/>
        </authorList>
    </citation>
    <scope>NUCLEOTIDE SEQUENCE [LARGE SCALE GENOMIC DNA]</scope>
    <source>
        <strain evidence="2 3">ATCC 49788</strain>
    </source>
</reference>
<sequence>MKKTFHSLTVAALLLGATGVCNAAWADSRSAEVRLVATINNSPAFQPIIWKVFRVDGEGKPVHVEGQPYESTRHVFTISSLKPGRYTAIAKRNGQSERRRDFYVMADTTNKISIPVD</sequence>
<evidence type="ECO:0000256" key="1">
    <source>
        <dbReference type="SAM" id="SignalP"/>
    </source>
</evidence>
<accession>A0A1T4VU08</accession>
<evidence type="ECO:0000313" key="3">
    <source>
        <dbReference type="Proteomes" id="UP000190460"/>
    </source>
</evidence>
<gene>
    <name evidence="2" type="ORF">SAMN02745130_00174</name>
</gene>
<feature type="chain" id="PRO_5013205067" evidence="1">
    <location>
        <begin position="24"/>
        <end position="117"/>
    </location>
</feature>
<dbReference type="AlphaFoldDB" id="A0A1T4VU08"/>
<name>A0A1T4VU08_9GAMM</name>